<gene>
    <name evidence="1" type="ORF">niasHS_015830</name>
</gene>
<comment type="caution">
    <text evidence="1">The sequence shown here is derived from an EMBL/GenBank/DDBJ whole genome shotgun (WGS) entry which is preliminary data.</text>
</comment>
<dbReference type="AlphaFoldDB" id="A0ABD2ID40"/>
<evidence type="ECO:0000313" key="1">
    <source>
        <dbReference type="EMBL" id="KAL3071088.1"/>
    </source>
</evidence>
<organism evidence="1 2">
    <name type="scientific">Heterodera schachtii</name>
    <name type="common">Sugarbeet cyst nematode worm</name>
    <name type="synonym">Tylenchus schachtii</name>
    <dbReference type="NCBI Taxonomy" id="97005"/>
    <lineage>
        <taxon>Eukaryota</taxon>
        <taxon>Metazoa</taxon>
        <taxon>Ecdysozoa</taxon>
        <taxon>Nematoda</taxon>
        <taxon>Chromadorea</taxon>
        <taxon>Rhabditida</taxon>
        <taxon>Tylenchina</taxon>
        <taxon>Tylenchomorpha</taxon>
        <taxon>Tylenchoidea</taxon>
        <taxon>Heteroderidae</taxon>
        <taxon>Heteroderinae</taxon>
        <taxon>Heterodera</taxon>
    </lineage>
</organism>
<proteinExistence type="predicted"/>
<dbReference type="Proteomes" id="UP001620645">
    <property type="component" value="Unassembled WGS sequence"/>
</dbReference>
<dbReference type="EMBL" id="JBICCN010000400">
    <property type="protein sequence ID" value="KAL3071088.1"/>
    <property type="molecule type" value="Genomic_DNA"/>
</dbReference>
<evidence type="ECO:0000313" key="2">
    <source>
        <dbReference type="Proteomes" id="UP001620645"/>
    </source>
</evidence>
<sequence>MEIKAFKINHTNAKITGSNYVRHFARVIDLENGRLLSKDEQINVKIPNKLNGSRGFEIYLLYEGLRFHPIIGKTAMKMIFDGTNALYFSSYDSQRHSKTSNFSLGNFESCKIEEKLDMTKIKQFNIGIHVTDNTGKYKVKFDTGGKVTECQYESPEMPTWTVQYITVLFTNAPQQLIKPEISCIPQKRCMKMRDVDDLLEKRTSG</sequence>
<accession>A0ABD2ID40</accession>
<protein>
    <submittedName>
        <fullName evidence="1">Uncharacterized protein</fullName>
    </submittedName>
</protein>
<reference evidence="1 2" key="1">
    <citation type="submission" date="2024-10" db="EMBL/GenBank/DDBJ databases">
        <authorList>
            <person name="Kim D."/>
        </authorList>
    </citation>
    <scope>NUCLEOTIDE SEQUENCE [LARGE SCALE GENOMIC DNA]</scope>
    <source>
        <strain evidence="1">Taebaek</strain>
    </source>
</reference>
<name>A0ABD2ID40_HETSC</name>
<keyword evidence="2" id="KW-1185">Reference proteome</keyword>